<evidence type="ECO:0000313" key="1">
    <source>
        <dbReference type="EMBL" id="MBP2624206.1"/>
    </source>
</evidence>
<gene>
    <name evidence="1" type="ORF">C4K46_09685</name>
</gene>
<proteinExistence type="predicted"/>
<name>A0ABS5B6T0_9STRE</name>
<evidence type="ECO:0000313" key="2">
    <source>
        <dbReference type="Proteomes" id="UP001519296"/>
    </source>
</evidence>
<dbReference type="RefSeq" id="WP_209628978.1">
    <property type="nucleotide sequence ID" value="NZ_PRDG01000006.1"/>
</dbReference>
<organism evidence="1 2">
    <name type="scientific">Streptococcus oricebi</name>
    <dbReference type="NCBI Taxonomy" id="1547447"/>
    <lineage>
        <taxon>Bacteria</taxon>
        <taxon>Bacillati</taxon>
        <taxon>Bacillota</taxon>
        <taxon>Bacilli</taxon>
        <taxon>Lactobacillales</taxon>
        <taxon>Streptococcaceae</taxon>
        <taxon>Streptococcus</taxon>
    </lineage>
</organism>
<keyword evidence="2" id="KW-1185">Reference proteome</keyword>
<protein>
    <submittedName>
        <fullName evidence="1">Uncharacterized protein</fullName>
    </submittedName>
</protein>
<comment type="caution">
    <text evidence="1">The sequence shown here is derived from an EMBL/GenBank/DDBJ whole genome shotgun (WGS) entry which is preliminary data.</text>
</comment>
<sequence length="219" mass="25719">MRTFTLEALYALHILNEESDDLFFLPLPQEAGASRLESLRRTLEKGYQDLTEMGLIVDNEPSEECATYGAFLEGYQKALYHCQVDNHYFCAQEVDGNRWLTTVIQRLDDNQYVMETLHSVAFLAHLKDGHPLLQDLEKKHKNYSYYSWEAFSAFRLETYYGQAEALHLKSYRRDELIKDRLFFEAPSGLYEFDPLEEQIRSIDGEELRDLLVQDLKVRL</sequence>
<dbReference type="Proteomes" id="UP001519296">
    <property type="component" value="Unassembled WGS sequence"/>
</dbReference>
<reference evidence="1 2" key="1">
    <citation type="submission" date="2018-02" db="EMBL/GenBank/DDBJ databases">
        <title>Draft genome sequence of Streptococcus oricebi CCUG 70868T type strain.</title>
        <authorList>
            <person name="Mendez V."/>
            <person name="Salva-Serra F."/>
            <person name="Jaen-Luchoro D."/>
            <person name="Gonzales-Siles L."/>
            <person name="Karlsson R."/>
            <person name="Engstrom-Jakobsson H."/>
            <person name="Busquets A."/>
            <person name="Gomila M."/>
            <person name="Pineiro-Iglesias B."/>
            <person name="Bennasar-Figueras A."/>
            <person name="Seeger M."/>
            <person name="Moore E."/>
        </authorList>
    </citation>
    <scope>NUCLEOTIDE SEQUENCE [LARGE SCALE GENOMIC DNA]</scope>
    <source>
        <strain evidence="1 2">CCUG 70868</strain>
    </source>
</reference>
<accession>A0ABS5B6T0</accession>
<dbReference type="EMBL" id="PRDG01000006">
    <property type="protein sequence ID" value="MBP2624206.1"/>
    <property type="molecule type" value="Genomic_DNA"/>
</dbReference>